<name>A0ABN3TRN7_9ACTN</name>
<feature type="region of interest" description="Disordered" evidence="1">
    <location>
        <begin position="55"/>
        <end position="120"/>
    </location>
</feature>
<comment type="caution">
    <text evidence="2">The sequence shown here is derived from an EMBL/GenBank/DDBJ whole genome shotgun (WGS) entry which is preliminary data.</text>
</comment>
<reference evidence="2 3" key="1">
    <citation type="journal article" date="2019" name="Int. J. Syst. Evol. Microbiol.">
        <title>The Global Catalogue of Microorganisms (GCM) 10K type strain sequencing project: providing services to taxonomists for standard genome sequencing and annotation.</title>
        <authorList>
            <consortium name="The Broad Institute Genomics Platform"/>
            <consortium name="The Broad Institute Genome Sequencing Center for Infectious Disease"/>
            <person name="Wu L."/>
            <person name="Ma J."/>
        </authorList>
    </citation>
    <scope>NUCLEOTIDE SEQUENCE [LARGE SCALE GENOMIC DNA]</scope>
    <source>
        <strain evidence="2 3">JCM 4542</strain>
    </source>
</reference>
<feature type="compositionally biased region" description="Low complexity" evidence="1">
    <location>
        <begin position="58"/>
        <end position="69"/>
    </location>
</feature>
<dbReference type="EMBL" id="BAAASL010000008">
    <property type="protein sequence ID" value="GAA2715731.1"/>
    <property type="molecule type" value="Genomic_DNA"/>
</dbReference>
<gene>
    <name evidence="2" type="ORF">GCM10010315_25450</name>
</gene>
<sequence>MKTVGTGVLGLLLAGAGVGAGASPAAARGGGGPFGADGDTRIIFRAGFTCEGRARTCVNGPVNSGNSSNTQNVRLNGNPSSSGSPTNNAGSVNSGSTGTGAAAGSSNEQQSLDGGGDMRF</sequence>
<dbReference type="Proteomes" id="UP001500886">
    <property type="component" value="Unassembled WGS sequence"/>
</dbReference>
<feature type="compositionally biased region" description="Low complexity" evidence="1">
    <location>
        <begin position="76"/>
        <end position="107"/>
    </location>
</feature>
<organism evidence="2 3">
    <name type="scientific">Streptomyces luteosporeus</name>
    <dbReference type="NCBI Taxonomy" id="173856"/>
    <lineage>
        <taxon>Bacteria</taxon>
        <taxon>Bacillati</taxon>
        <taxon>Actinomycetota</taxon>
        <taxon>Actinomycetes</taxon>
        <taxon>Kitasatosporales</taxon>
        <taxon>Streptomycetaceae</taxon>
        <taxon>Streptomyces</taxon>
    </lineage>
</organism>
<evidence type="ECO:0000313" key="2">
    <source>
        <dbReference type="EMBL" id="GAA2715731.1"/>
    </source>
</evidence>
<evidence type="ECO:0000256" key="1">
    <source>
        <dbReference type="SAM" id="MobiDB-lite"/>
    </source>
</evidence>
<proteinExistence type="predicted"/>
<protein>
    <recommendedName>
        <fullName evidence="4">DUF320 domain-containing protein</fullName>
    </recommendedName>
</protein>
<evidence type="ECO:0000313" key="3">
    <source>
        <dbReference type="Proteomes" id="UP001500886"/>
    </source>
</evidence>
<keyword evidence="3" id="KW-1185">Reference proteome</keyword>
<accession>A0ABN3TRN7</accession>
<evidence type="ECO:0008006" key="4">
    <source>
        <dbReference type="Google" id="ProtNLM"/>
    </source>
</evidence>